<dbReference type="Gene3D" id="1.20.1050.80">
    <property type="entry name" value="VPS9 domain"/>
    <property type="match status" value="1"/>
</dbReference>
<sequence length="652" mass="72322">MKASAAPSVLYSNGLYVTCTLISLYARMQDGVHMFVSRAVHSSVNGTTAIPWRSSRKRLSLLEQLSGSQDAWCPGAPWDRDVAHAAISGTPVGLTSTNGALCIINPLYLREHGDDWLTHRHTQPSYYKRERRLSTTRTWTGSGLQSKRAISLDQEPTTASVESPGLPRAKSADSPLTPSTPTVPAGVVLRRPSRDSTSNPPQRASTGSLPPSTPSSPGGSNNTVFEMQHHGSPVPQSPHRVSWIEDGVWLPPPRPSSLLQPPSLELDSLSISSIEEEQEYQTPTPNTHHPFSVVWYVRRKDLNNRVQEMSERKGGAFAEAVKGFVEMTLKKGTESSGVTGSEFLQEVRSSLTSLRETLLDYQEIQVMLDSITDMNDSEIDVLVELCLHKVALKPVRRTPLLLHSCLPDRGQHLHVSPEQPESARKEGDGEPRGVSGSTVFGADDFLPCLTWVLLRCDVVTLQIDTDYMMELLDPTQLQGEGGYYLTTLYASLYYISSFQPRLAARQLSVEAQKSLNQWHRRRTLHCNQSRRSKHRRTIRRQPCRDRGSQDSGIETGSKEESVPQSPETETGSKEESEKESVCINVVESQQQTESTTEALQSLKEETSGGRDAEDKLQTTTPASDCNQQDTIRSKQEERQTLCTVGEEDHRGL</sequence>
<feature type="region of interest" description="Disordered" evidence="1">
    <location>
        <begin position="138"/>
        <end position="239"/>
    </location>
</feature>
<dbReference type="GO" id="GO:0031267">
    <property type="term" value="F:small GTPase binding"/>
    <property type="evidence" value="ECO:0007669"/>
    <property type="project" value="TreeGrafter"/>
</dbReference>
<feature type="compositionally biased region" description="Basic and acidic residues" evidence="1">
    <location>
        <begin position="421"/>
        <end position="431"/>
    </location>
</feature>
<dbReference type="Proteomes" id="UP000298787">
    <property type="component" value="Chromosome 13"/>
</dbReference>
<feature type="compositionally biased region" description="Basic and acidic residues" evidence="1">
    <location>
        <begin position="602"/>
        <end position="616"/>
    </location>
</feature>
<dbReference type="GO" id="GO:0005829">
    <property type="term" value="C:cytosol"/>
    <property type="evidence" value="ECO:0007669"/>
    <property type="project" value="TreeGrafter"/>
</dbReference>
<gene>
    <name evidence="3" type="ORF">D9C73_015520</name>
</gene>
<evidence type="ECO:0000313" key="3">
    <source>
        <dbReference type="EMBL" id="TKS81415.1"/>
    </source>
</evidence>
<dbReference type="GO" id="GO:0030139">
    <property type="term" value="C:endocytic vesicle"/>
    <property type="evidence" value="ECO:0007669"/>
    <property type="project" value="TreeGrafter"/>
</dbReference>
<accession>A0A4U5V4T2</accession>
<evidence type="ECO:0000313" key="4">
    <source>
        <dbReference type="Proteomes" id="UP000298787"/>
    </source>
</evidence>
<dbReference type="EMBL" id="CM014090">
    <property type="protein sequence ID" value="TKS81415.1"/>
    <property type="molecule type" value="Genomic_DNA"/>
</dbReference>
<feature type="compositionally biased region" description="Polar residues" evidence="1">
    <location>
        <begin position="617"/>
        <end position="630"/>
    </location>
</feature>
<proteinExistence type="predicted"/>
<keyword evidence="4" id="KW-1185">Reference proteome</keyword>
<protein>
    <submittedName>
        <fullName evidence="3">Ras and</fullName>
    </submittedName>
</protein>
<feature type="compositionally biased region" description="Basic residues" evidence="1">
    <location>
        <begin position="526"/>
        <end position="541"/>
    </location>
</feature>
<evidence type="ECO:0000259" key="2">
    <source>
        <dbReference type="PROSITE" id="PS51205"/>
    </source>
</evidence>
<evidence type="ECO:0000256" key="1">
    <source>
        <dbReference type="SAM" id="MobiDB-lite"/>
    </source>
</evidence>
<dbReference type="Pfam" id="PF23268">
    <property type="entry name" value="RIN1"/>
    <property type="match status" value="1"/>
</dbReference>
<organism evidence="3 4">
    <name type="scientific">Collichthys lucidus</name>
    <name type="common">Big head croaker</name>
    <name type="synonym">Sciaena lucida</name>
    <dbReference type="NCBI Taxonomy" id="240159"/>
    <lineage>
        <taxon>Eukaryota</taxon>
        <taxon>Metazoa</taxon>
        <taxon>Chordata</taxon>
        <taxon>Craniata</taxon>
        <taxon>Vertebrata</taxon>
        <taxon>Euteleostomi</taxon>
        <taxon>Actinopterygii</taxon>
        <taxon>Neopterygii</taxon>
        <taxon>Teleostei</taxon>
        <taxon>Neoteleostei</taxon>
        <taxon>Acanthomorphata</taxon>
        <taxon>Eupercaria</taxon>
        <taxon>Sciaenidae</taxon>
        <taxon>Collichthys</taxon>
    </lineage>
</organism>
<dbReference type="PROSITE" id="PS51205">
    <property type="entry name" value="VPS9"/>
    <property type="match status" value="1"/>
</dbReference>
<dbReference type="GO" id="GO:0016192">
    <property type="term" value="P:vesicle-mediated transport"/>
    <property type="evidence" value="ECO:0007669"/>
    <property type="project" value="InterPro"/>
</dbReference>
<dbReference type="STRING" id="240159.A0A4U5V4T2"/>
<dbReference type="SUPFAM" id="SSF109993">
    <property type="entry name" value="VPS9 domain"/>
    <property type="match status" value="1"/>
</dbReference>
<dbReference type="AlphaFoldDB" id="A0A4U5V4T2"/>
<dbReference type="PANTHER" id="PTHR23101">
    <property type="entry name" value="RAB GDP/GTP EXCHANGE FACTOR"/>
    <property type="match status" value="1"/>
</dbReference>
<dbReference type="GO" id="GO:0005085">
    <property type="term" value="F:guanyl-nucleotide exchange factor activity"/>
    <property type="evidence" value="ECO:0007669"/>
    <property type="project" value="InterPro"/>
</dbReference>
<dbReference type="SMART" id="SM00167">
    <property type="entry name" value="VPS9"/>
    <property type="match status" value="1"/>
</dbReference>
<dbReference type="PANTHER" id="PTHR23101:SF72">
    <property type="entry name" value="RAS AND RAB INTERACTOR-LIKE PROTEIN"/>
    <property type="match status" value="1"/>
</dbReference>
<feature type="domain" description="VPS9" evidence="2">
    <location>
        <begin position="341"/>
        <end position="504"/>
    </location>
</feature>
<dbReference type="InterPro" id="IPR003123">
    <property type="entry name" value="VPS9"/>
</dbReference>
<feature type="compositionally biased region" description="Polar residues" evidence="1">
    <location>
        <begin position="195"/>
        <end position="204"/>
    </location>
</feature>
<feature type="compositionally biased region" description="Low complexity" evidence="1">
    <location>
        <begin position="205"/>
        <end position="223"/>
    </location>
</feature>
<dbReference type="InterPro" id="IPR045046">
    <property type="entry name" value="Vps9-like"/>
</dbReference>
<dbReference type="Pfam" id="PF02204">
    <property type="entry name" value="VPS9"/>
    <property type="match status" value="1"/>
</dbReference>
<feature type="compositionally biased region" description="Polar residues" evidence="1">
    <location>
        <begin position="586"/>
        <end position="599"/>
    </location>
</feature>
<dbReference type="InterPro" id="IPR037191">
    <property type="entry name" value="VPS9_dom_sf"/>
</dbReference>
<feature type="region of interest" description="Disordered" evidence="1">
    <location>
        <begin position="526"/>
        <end position="652"/>
    </location>
</feature>
<reference evidence="3 4" key="1">
    <citation type="submission" date="2019-01" db="EMBL/GenBank/DDBJ databases">
        <title>Genome Assembly of Collichthys lucidus.</title>
        <authorList>
            <person name="Cai M."/>
            <person name="Xiao S."/>
        </authorList>
    </citation>
    <scope>NUCLEOTIDE SEQUENCE [LARGE SCALE GENOMIC DNA]</scope>
    <source>
        <strain evidence="3">JT15FE1705JMU</strain>
        <tissue evidence="3">Muscle</tissue>
    </source>
</reference>
<feature type="region of interest" description="Disordered" evidence="1">
    <location>
        <begin position="412"/>
        <end position="434"/>
    </location>
</feature>
<feature type="compositionally biased region" description="Basic and acidic residues" evidence="1">
    <location>
        <begin position="570"/>
        <end position="580"/>
    </location>
</feature>
<name>A0A4U5V4T2_COLLU</name>